<dbReference type="AlphaFoldDB" id="A0A2Z6QTT4"/>
<keyword evidence="2" id="KW-1185">Reference proteome</keyword>
<accession>A0A2Z6QTT4</accession>
<dbReference type="Proteomes" id="UP000247702">
    <property type="component" value="Unassembled WGS sequence"/>
</dbReference>
<organism evidence="1 2">
    <name type="scientific">Rhizophagus clarus</name>
    <dbReference type="NCBI Taxonomy" id="94130"/>
    <lineage>
        <taxon>Eukaryota</taxon>
        <taxon>Fungi</taxon>
        <taxon>Fungi incertae sedis</taxon>
        <taxon>Mucoromycota</taxon>
        <taxon>Glomeromycotina</taxon>
        <taxon>Glomeromycetes</taxon>
        <taxon>Glomerales</taxon>
        <taxon>Glomeraceae</taxon>
        <taxon>Rhizophagus</taxon>
    </lineage>
</organism>
<dbReference type="STRING" id="94130.A0A2Z6QTT4"/>
<gene>
    <name evidence="1" type="ORF">RclHR1_02170011</name>
</gene>
<evidence type="ECO:0000313" key="1">
    <source>
        <dbReference type="EMBL" id="GBB93430.1"/>
    </source>
</evidence>
<comment type="caution">
    <text evidence="1">The sequence shown here is derived from an EMBL/GenBank/DDBJ whole genome shotgun (WGS) entry which is preliminary data.</text>
</comment>
<protein>
    <submittedName>
        <fullName evidence="1">Uncharacterized protein</fullName>
    </submittedName>
</protein>
<name>A0A2Z6QTT4_9GLOM</name>
<evidence type="ECO:0000313" key="2">
    <source>
        <dbReference type="Proteomes" id="UP000247702"/>
    </source>
</evidence>
<dbReference type="EMBL" id="BEXD01001302">
    <property type="protein sequence ID" value="GBB93430.1"/>
    <property type="molecule type" value="Genomic_DNA"/>
</dbReference>
<sequence>MIKGVIRRISLFRNRQNLSYKSDYTIDDDVTNKKEDYRIAICQDGKFAVTFDTANLRIKILENTDHRKFNMKKKVDNKKSDNKESDNFNKTIAYFKINDDFIIDKFYKTNYKPLSFKEQESKLNRNDDAILMINEEGNSKDNEKSDTFRWTFDISNMHKKNNDEYFILVAVSRINVDEDMKGTQNNDKCDDTKFGFLEVSEFPPYREEEEPIDQSNYIVVHNVNKPKKGIAIYRLNLKKEKGNYVLNNVIRYYSDSISGICTFIEVTNEDLEQRRFIITLNFRGIYNFDFNDHFDFFNLNEKFEYPQFYNLAKMELETIVNRVEDKGKFVKQYYYDTFSVSKLQLCFTRGINIVKLYYMENGLEVASKKFDEIEKIILLEFIYSDEKLLIIGECPKEGILLIIWDLYDTGKYFVLNNLKDFPITIKENIGTRLARTSGNILRIGDDGSVSSIFKIIEKKKKEIKETVTETIQLIVGRSTVQIWHQINDVSKLKREKELLPNKGEPFLEYIWTNRILVDQEREDTRLQVDEFRYGSNDELHDKLCDFSLKVHWKSAIEDNIENLEKNDHEIISEGDEEIDENSIKVDDQWKEDVNMEKREEGDKIDKRKTTNKFIKREKVIKRKDIIEKFHAIRHACKALEHLNKRYKSKYLANNYIRVHEVSEFNKFICSWNQLLDVRHNVMKNLILGDCDHLIKFILFGDDELATENKTIYEEIEPGNIMELAIYHCKGRELKDTIIVAYFLEYYSSHAKDCASWMSSVSKALPLLFKYNYDDYALKLFYKECFADHNHFSAHDPGNPINMSVMIGFGIYLKRVMKNYH</sequence>
<proteinExistence type="predicted"/>
<reference evidence="1 2" key="1">
    <citation type="submission" date="2017-11" db="EMBL/GenBank/DDBJ databases">
        <title>The genome of Rhizophagus clarus HR1 reveals common genetic basis of auxotrophy among arbuscular mycorrhizal fungi.</title>
        <authorList>
            <person name="Kobayashi Y."/>
        </authorList>
    </citation>
    <scope>NUCLEOTIDE SEQUENCE [LARGE SCALE GENOMIC DNA]</scope>
    <source>
        <strain evidence="1 2">HR1</strain>
    </source>
</reference>